<keyword evidence="3" id="KW-1185">Reference proteome</keyword>
<sequence>MSIRTLLNPSSSPIAPTSTSPHTDANIIHEDFTLTSRTTLKVVYEHAVNAIIEYPMSGRTDDEVIGHLFRRDPESWSNPANDFAYSRGPPRGYTTGKQVSLLVDVETGIMVPCTVRHSTCQGVKICPFYEYSEDEVRHSSASREQLQLRLKHDRELRSEFQSPASDVFERTSAFITALRRSGCSGTCLLEEQQSRAENFDLMYLRRGYPLRENQCNGRILFGYSFDGNAFIKCEHYSNQARDHLFDYTVGNGSYHLEYLEAVLTEDEEEVERIETEVEMKGYGPRTACHNVMNFSSQRPICPFSHRDTKGVLKQPRMKQVQCSCIFREYEPVAEFRTTCPYILVTSKGPHSHPIPLPEKTPHAVKVELYDLIKRLDIEMADITPRQFLGHPIVKSYLTSRFPLLHNPMLTIKAQYFPSGTGWKGLEYLKHQQDSLLPADEHYVRQMIEIPADQFNEDSDDLLSDSGQGESLQIVICMTPQASQRFVMAQHLQSDIAFKRVVGFYEFEIASIDSISNTGITYCRVFLTRQTAAAHQRVLTEIDKILQLDTGRTLRWRHIHGQFVDDYDGHILNWVVDQHGGQAKGIGLYLQNITQLLPLKTDFHQPLRSIQSLGPYDHLQRFLTLCTTHFARNIRQCQVPEDVRNLMRSLVCVQHNDWDETIETIEELGGVSGKNWMNDKIRARFVFPAICWEKSYIPLDIWNARRRDSNITEILHADVNREGIHCSLVGGVKKSMHYDRMKLHALRSRESMGIRDSYKSKNLSENATKNLKRRCKLCIPSMSIKY</sequence>
<protein>
    <submittedName>
        <fullName evidence="2">Uncharacterized protein</fullName>
    </submittedName>
</protein>
<name>A0ABQ8UYQ9_9AGAR</name>
<dbReference type="EMBL" id="JANVFT010000140">
    <property type="protein sequence ID" value="KAJ4464484.1"/>
    <property type="molecule type" value="Genomic_DNA"/>
</dbReference>
<accession>A0ABQ8UYQ9</accession>
<feature type="compositionally biased region" description="Low complexity" evidence="1">
    <location>
        <begin position="9"/>
        <end position="23"/>
    </location>
</feature>
<proteinExistence type="predicted"/>
<dbReference type="Proteomes" id="UP001150217">
    <property type="component" value="Unassembled WGS sequence"/>
</dbReference>
<comment type="caution">
    <text evidence="2">The sequence shown here is derived from an EMBL/GenBank/DDBJ whole genome shotgun (WGS) entry which is preliminary data.</text>
</comment>
<gene>
    <name evidence="2" type="ORF">C8R41DRAFT_782783</name>
</gene>
<organism evidence="2 3">
    <name type="scientific">Lentinula lateritia</name>
    <dbReference type="NCBI Taxonomy" id="40482"/>
    <lineage>
        <taxon>Eukaryota</taxon>
        <taxon>Fungi</taxon>
        <taxon>Dikarya</taxon>
        <taxon>Basidiomycota</taxon>
        <taxon>Agaricomycotina</taxon>
        <taxon>Agaricomycetes</taxon>
        <taxon>Agaricomycetidae</taxon>
        <taxon>Agaricales</taxon>
        <taxon>Marasmiineae</taxon>
        <taxon>Omphalotaceae</taxon>
        <taxon>Lentinula</taxon>
    </lineage>
</organism>
<evidence type="ECO:0000313" key="2">
    <source>
        <dbReference type="EMBL" id="KAJ4464484.1"/>
    </source>
</evidence>
<evidence type="ECO:0000313" key="3">
    <source>
        <dbReference type="Proteomes" id="UP001150217"/>
    </source>
</evidence>
<feature type="region of interest" description="Disordered" evidence="1">
    <location>
        <begin position="1"/>
        <end position="23"/>
    </location>
</feature>
<evidence type="ECO:0000256" key="1">
    <source>
        <dbReference type="SAM" id="MobiDB-lite"/>
    </source>
</evidence>
<reference evidence="2" key="1">
    <citation type="submission" date="2022-08" db="EMBL/GenBank/DDBJ databases">
        <title>A Global Phylogenomic Analysis of the Shiitake Genus Lentinula.</title>
        <authorList>
            <consortium name="DOE Joint Genome Institute"/>
            <person name="Sierra-Patev S."/>
            <person name="Min B."/>
            <person name="Naranjo-Ortiz M."/>
            <person name="Looney B."/>
            <person name="Konkel Z."/>
            <person name="Slot J.C."/>
            <person name="Sakamoto Y."/>
            <person name="Steenwyk J.L."/>
            <person name="Rokas A."/>
            <person name="Carro J."/>
            <person name="Camarero S."/>
            <person name="Ferreira P."/>
            <person name="Molpeceres G."/>
            <person name="Ruiz-Duenas F.J."/>
            <person name="Serrano A."/>
            <person name="Henrissat B."/>
            <person name="Drula E."/>
            <person name="Hughes K.W."/>
            <person name="Mata J.L."/>
            <person name="Ishikawa N.K."/>
            <person name="Vargas-Isla R."/>
            <person name="Ushijima S."/>
            <person name="Smith C.A."/>
            <person name="Ahrendt S."/>
            <person name="Andreopoulos W."/>
            <person name="He G."/>
            <person name="Labutti K."/>
            <person name="Lipzen A."/>
            <person name="Ng V."/>
            <person name="Riley R."/>
            <person name="Sandor L."/>
            <person name="Barry K."/>
            <person name="Martinez A.T."/>
            <person name="Xiao Y."/>
            <person name="Gibbons J.G."/>
            <person name="Terashima K."/>
            <person name="Grigoriev I.V."/>
            <person name="Hibbett D.S."/>
        </authorList>
    </citation>
    <scope>NUCLEOTIDE SEQUENCE</scope>
    <source>
        <strain evidence="2">RHP3577 ss4</strain>
    </source>
</reference>